<organism evidence="2 3">
    <name type="scientific">Lentzea tibetensis</name>
    <dbReference type="NCBI Taxonomy" id="2591470"/>
    <lineage>
        <taxon>Bacteria</taxon>
        <taxon>Bacillati</taxon>
        <taxon>Actinomycetota</taxon>
        <taxon>Actinomycetes</taxon>
        <taxon>Pseudonocardiales</taxon>
        <taxon>Pseudonocardiaceae</taxon>
        <taxon>Lentzea</taxon>
    </lineage>
</organism>
<protein>
    <submittedName>
        <fullName evidence="2">Uncharacterized protein</fullName>
    </submittedName>
</protein>
<name>A0A563EXU0_9PSEU</name>
<feature type="chain" id="PRO_5021870853" evidence="1">
    <location>
        <begin position="25"/>
        <end position="290"/>
    </location>
</feature>
<dbReference type="AlphaFoldDB" id="A0A563EXU0"/>
<gene>
    <name evidence="2" type="ORF">FKR81_09385</name>
</gene>
<accession>A0A563EXU0</accession>
<feature type="signal peptide" evidence="1">
    <location>
        <begin position="1"/>
        <end position="24"/>
    </location>
</feature>
<evidence type="ECO:0000256" key="1">
    <source>
        <dbReference type="SAM" id="SignalP"/>
    </source>
</evidence>
<evidence type="ECO:0000313" key="3">
    <source>
        <dbReference type="Proteomes" id="UP000316639"/>
    </source>
</evidence>
<keyword evidence="1" id="KW-0732">Signal</keyword>
<reference evidence="2 3" key="1">
    <citation type="submission" date="2019-07" db="EMBL/GenBank/DDBJ databases">
        <title>Lentzea xizangensis sp. nov., isolated from Qinghai-Tibetan Plateau Soils.</title>
        <authorList>
            <person name="Huang J."/>
        </authorList>
    </citation>
    <scope>NUCLEOTIDE SEQUENCE [LARGE SCALE GENOMIC DNA]</scope>
    <source>
        <strain evidence="2 3">FXJ1.1311</strain>
    </source>
</reference>
<dbReference type="OrthoDB" id="3366826at2"/>
<dbReference type="RefSeq" id="WP_146350581.1">
    <property type="nucleotide sequence ID" value="NZ_VOBR01000005.1"/>
</dbReference>
<evidence type="ECO:0000313" key="2">
    <source>
        <dbReference type="EMBL" id="TWP52525.1"/>
    </source>
</evidence>
<dbReference type="Proteomes" id="UP000316639">
    <property type="component" value="Unassembled WGS sequence"/>
</dbReference>
<comment type="caution">
    <text evidence="2">The sequence shown here is derived from an EMBL/GenBank/DDBJ whole genome shotgun (WGS) entry which is preliminary data.</text>
</comment>
<keyword evidence="3" id="KW-1185">Reference proteome</keyword>
<sequence>MKKLFGALALVVAAGALTAPVASAAPAAAGDVQTQAAFYSGTIAAGGTQTWHWNNANPHTTSYVVGLSPKGASTTADCQFEVIKTWYAQQYGGEREFWWTIKNVGGIACATDINLYGLPKTASWSSGGIDSNGYKTFHWNNANPANATYVVGFAPNGATNSAACQFETTREWYVEQPGGEREFYFTVHNLGSIACTAEVLLSAKTTNTSFSTGYVPSGGSAGKTWNNANPLTAAYVVGFSSVTPNCQFEVLRSWYAQRINSTGSTEREFRHTIHNGGPVGCAATEYLATA</sequence>
<proteinExistence type="predicted"/>
<dbReference type="EMBL" id="VOBR01000005">
    <property type="protein sequence ID" value="TWP52525.1"/>
    <property type="molecule type" value="Genomic_DNA"/>
</dbReference>